<dbReference type="OrthoDB" id="6120799at2"/>
<organism evidence="1 2">
    <name type="scientific">Pararcticibacter amylolyticus</name>
    <dbReference type="NCBI Taxonomy" id="2173175"/>
    <lineage>
        <taxon>Bacteria</taxon>
        <taxon>Pseudomonadati</taxon>
        <taxon>Bacteroidota</taxon>
        <taxon>Sphingobacteriia</taxon>
        <taxon>Sphingobacteriales</taxon>
        <taxon>Sphingobacteriaceae</taxon>
        <taxon>Pararcticibacter</taxon>
    </lineage>
</organism>
<dbReference type="EMBL" id="QEAS01000004">
    <property type="protein sequence ID" value="PWG81498.1"/>
    <property type="molecule type" value="Genomic_DNA"/>
</dbReference>
<evidence type="ECO:0000313" key="2">
    <source>
        <dbReference type="Proteomes" id="UP000245647"/>
    </source>
</evidence>
<name>A0A2U2PJB1_9SPHI</name>
<proteinExistence type="predicted"/>
<dbReference type="AlphaFoldDB" id="A0A2U2PJB1"/>
<comment type="caution">
    <text evidence="1">The sequence shown here is derived from an EMBL/GenBank/DDBJ whole genome shotgun (WGS) entry which is preliminary data.</text>
</comment>
<dbReference type="Pfam" id="PF14595">
    <property type="entry name" value="Thioredoxin_9"/>
    <property type="match status" value="1"/>
</dbReference>
<accession>A0A2U2PJB1</accession>
<sequence>MDLKAYLDYFQQVLADEDPKAPYDSVDYMEYTKLNWVRMNRWFKTAELSAPIITAAGNIIEPQKWIVITEPWCGDAAHIVPFIQKVAELNPLVSIDYELRDSEPFSISSYLTNGSKSIPKLIIRDESGKDLGVWGPRPAPCQELYRKLTAEKADFETLKVELQKWYNKDQGREIQKELTALIQGAEDAVQE</sequence>
<dbReference type="Proteomes" id="UP000245647">
    <property type="component" value="Unassembled WGS sequence"/>
</dbReference>
<gene>
    <name evidence="1" type="ORF">DDR33_06615</name>
</gene>
<evidence type="ECO:0000313" key="1">
    <source>
        <dbReference type="EMBL" id="PWG81498.1"/>
    </source>
</evidence>
<reference evidence="1 2" key="1">
    <citation type="submission" date="2018-04" db="EMBL/GenBank/DDBJ databases">
        <title>Pedobacter chongqingensis sp. nov., isolated from a rottenly hemp rope.</title>
        <authorList>
            <person name="Cai Y."/>
        </authorList>
    </citation>
    <scope>NUCLEOTIDE SEQUENCE [LARGE SCALE GENOMIC DNA]</scope>
    <source>
        <strain evidence="1 2">FJ4-8</strain>
    </source>
</reference>
<dbReference type="Gene3D" id="3.40.30.10">
    <property type="entry name" value="Glutaredoxin"/>
    <property type="match status" value="1"/>
</dbReference>
<dbReference type="RefSeq" id="WP_109414982.1">
    <property type="nucleotide sequence ID" value="NZ_QEAS01000004.1"/>
</dbReference>
<keyword evidence="2" id="KW-1185">Reference proteome</keyword>
<protein>
    <submittedName>
        <fullName evidence="1">Thioredoxin family protein</fullName>
    </submittedName>
</protein>